<evidence type="ECO:0000256" key="2">
    <source>
        <dbReference type="ARBA" id="ARBA00023143"/>
    </source>
</evidence>
<dbReference type="GO" id="GO:0009288">
    <property type="term" value="C:bacterial-type flagellum"/>
    <property type="evidence" value="ECO:0007669"/>
    <property type="project" value="UniProtKB-SubCell"/>
</dbReference>
<dbReference type="HOGENOM" id="CLU_011142_3_0_0"/>
<proteinExistence type="inferred from homology"/>
<dbReference type="Proteomes" id="UP000002572">
    <property type="component" value="Chromosome"/>
</dbReference>
<dbReference type="InterPro" id="IPR046358">
    <property type="entry name" value="Flagellin_C"/>
</dbReference>
<dbReference type="OrthoDB" id="9796789at2"/>
<sequence>MSSYINTNIPSLNSQNHLRFHSQQLSSTIEKLASGMRINRGSDDASGLAISEKMRGQIRGVDRAMANAQDGMSLVQTADGALNETAGILQRMRELAVQAANDTYTPSDRLHVQREIDQLRQEIDRVASSTEFNTKKLLSGDAAARWSVSDPGSLEAIIRDRVQSGTYQLDVSAKAGKNQVLRSNIMTLRDGAFAGDILTGNGVALTASTNSSGIAGIYAAEGVRTGSLDERTYHINVTSYDVANTTIEGNSTISITAANVGFMGVYQQAGSNWAITAGGGQDAATANQQTNIVSFGGIVAGRHGYLELRFDDDVDVDSNPDVTGLASVRFIDVKTGEAGAWASVDLVAGELNLAGSGAQTFDGAAVFGGGASLSVTGNVKQGDKALFSINAAVAAADVGSMSMGAGAIKIDERFSNDVGTASVVDYRGAYYIDTQSSGIQNMQLTDGNQQITYHLAQLESSTGSVSIGSITLDMQADSTGTKADSSILAEVRGTSGLASAYTRLEDIDAFLTSDGLSVFLAPQQLTLYGNDRQVNVTLQGSDTLADVERKFTTAIASGLGMGTGISNVDSHTVDFIAKGSAIDSTHAAVEGTMLFRSLINGAQGRIGLAGEDAVIGGFNLATLQNPEENRYMVRVSEAHSGRAVGFGEVSGSMLRDLIPGMDIAVKGNVGIDTSFNDSRARYDFTSQATPSPFTLHVVDNSPSFQVGANPGQSINMPIGRMDSRALELENLMVLDTGLANEAIARIDRAIGMVSEARGKMGAVANRMDHTINSLAVAHESMQAAESRIRDVNVAKEISNLVRSQMLTESATIMLGKANMLPDGVMSLLRNA</sequence>
<feature type="domain" description="Flagellin C-terminal" evidence="5">
    <location>
        <begin position="744"/>
        <end position="828"/>
    </location>
</feature>
<keyword evidence="3" id="KW-0964">Secreted</keyword>
<reference evidence="6 7" key="1">
    <citation type="submission" date="2010-12" db="EMBL/GenBank/DDBJ databases">
        <title>Complete sequence of Desulfurispirillum indicum S5.</title>
        <authorList>
            <consortium name="US DOE Joint Genome Institute"/>
            <person name="Lucas S."/>
            <person name="Copeland A."/>
            <person name="Lapidus A."/>
            <person name="Cheng J.-F."/>
            <person name="Goodwin L."/>
            <person name="Pitluck S."/>
            <person name="Chertkov O."/>
            <person name="Held B."/>
            <person name="Detter J.C."/>
            <person name="Han C."/>
            <person name="Tapia R."/>
            <person name="Land M."/>
            <person name="Hauser L."/>
            <person name="Kyrpides N."/>
            <person name="Ivanova N."/>
            <person name="Mikhailova N."/>
            <person name="Haggblom M."/>
            <person name="Rauschenbach I."/>
            <person name="Bini E."/>
            <person name="Woyke T."/>
        </authorList>
    </citation>
    <scope>NUCLEOTIDE SEQUENCE [LARGE SCALE GENOMIC DNA]</scope>
    <source>
        <strain evidence="7">ATCC BAA-1389 / DSM 22839 / S5</strain>
    </source>
</reference>
<protein>
    <recommendedName>
        <fullName evidence="3">Flagellin</fullName>
    </recommendedName>
</protein>
<dbReference type="EMBL" id="CP002432">
    <property type="protein sequence ID" value="ADU66893.1"/>
    <property type="molecule type" value="Genomic_DNA"/>
</dbReference>
<dbReference type="PANTHER" id="PTHR42792:SF2">
    <property type="entry name" value="FLAGELLIN"/>
    <property type="match status" value="1"/>
</dbReference>
<dbReference type="InterPro" id="IPR042187">
    <property type="entry name" value="Flagellin_C_sub2"/>
</dbReference>
<comment type="similarity">
    <text evidence="1 3">Belongs to the bacterial flagellin family.</text>
</comment>
<evidence type="ECO:0000259" key="4">
    <source>
        <dbReference type="Pfam" id="PF00669"/>
    </source>
</evidence>
<evidence type="ECO:0000313" key="7">
    <source>
        <dbReference type="Proteomes" id="UP000002572"/>
    </source>
</evidence>
<keyword evidence="6" id="KW-0282">Flagellum</keyword>
<dbReference type="AlphaFoldDB" id="E6W3D9"/>
<organism evidence="6 7">
    <name type="scientific">Desulfurispirillum indicum (strain ATCC BAA-1389 / DSM 22839 / S5)</name>
    <dbReference type="NCBI Taxonomy" id="653733"/>
    <lineage>
        <taxon>Bacteria</taxon>
        <taxon>Pseudomonadati</taxon>
        <taxon>Chrysiogenota</taxon>
        <taxon>Chrysiogenia</taxon>
        <taxon>Chrysiogenales</taxon>
        <taxon>Chrysiogenaceae</taxon>
        <taxon>Desulfurispirillum</taxon>
    </lineage>
</organism>
<dbReference type="RefSeq" id="WP_013506771.1">
    <property type="nucleotide sequence ID" value="NC_014836.1"/>
</dbReference>
<evidence type="ECO:0000256" key="1">
    <source>
        <dbReference type="ARBA" id="ARBA00005709"/>
    </source>
</evidence>
<comment type="subcellular location">
    <subcellularLocation>
        <location evidence="3">Secreted</location>
    </subcellularLocation>
    <subcellularLocation>
        <location evidence="3">Bacterial flagellum</location>
    </subcellularLocation>
</comment>
<dbReference type="GO" id="GO:0005198">
    <property type="term" value="F:structural molecule activity"/>
    <property type="evidence" value="ECO:0007669"/>
    <property type="project" value="UniProtKB-UniRule"/>
</dbReference>
<dbReference type="PRINTS" id="PR00207">
    <property type="entry name" value="FLAGELLIN"/>
</dbReference>
<keyword evidence="7" id="KW-1185">Reference proteome</keyword>
<dbReference type="SUPFAM" id="SSF64518">
    <property type="entry name" value="Phase 1 flagellin"/>
    <property type="match status" value="1"/>
</dbReference>
<dbReference type="KEGG" id="din:Selin_2173"/>
<dbReference type="GO" id="GO:0005576">
    <property type="term" value="C:extracellular region"/>
    <property type="evidence" value="ECO:0007669"/>
    <property type="project" value="UniProtKB-SubCell"/>
</dbReference>
<dbReference type="Pfam" id="PF00700">
    <property type="entry name" value="Flagellin_C"/>
    <property type="match status" value="1"/>
</dbReference>
<dbReference type="Gene3D" id="3.30.70.2120">
    <property type="match status" value="1"/>
</dbReference>
<evidence type="ECO:0000256" key="3">
    <source>
        <dbReference type="RuleBase" id="RU362073"/>
    </source>
</evidence>
<dbReference type="InterPro" id="IPR001492">
    <property type="entry name" value="Flagellin"/>
</dbReference>
<dbReference type="Gene3D" id="1.20.1330.10">
    <property type="entry name" value="f41 fragment of flagellin, N-terminal domain"/>
    <property type="match status" value="2"/>
</dbReference>
<accession>E6W3D9</accession>
<name>E6W3D9_DESIS</name>
<dbReference type="STRING" id="653733.Selin_2173"/>
<evidence type="ECO:0000259" key="5">
    <source>
        <dbReference type="Pfam" id="PF00700"/>
    </source>
</evidence>
<dbReference type="InterPro" id="IPR001029">
    <property type="entry name" value="Flagellin_N"/>
</dbReference>
<dbReference type="PANTHER" id="PTHR42792">
    <property type="entry name" value="FLAGELLIN"/>
    <property type="match status" value="1"/>
</dbReference>
<dbReference type="InParanoid" id="E6W3D9"/>
<keyword evidence="6" id="KW-0966">Cell projection</keyword>
<dbReference type="Pfam" id="PF00669">
    <property type="entry name" value="Flagellin_N"/>
    <property type="match status" value="1"/>
</dbReference>
<gene>
    <name evidence="6" type="ordered locus">Selin_2173</name>
</gene>
<dbReference type="Gene3D" id="6.10.10.10">
    <property type="entry name" value="Flagellar export chaperone, C-terminal domain"/>
    <property type="match status" value="1"/>
</dbReference>
<dbReference type="eggNOG" id="COG1344">
    <property type="taxonomic scope" value="Bacteria"/>
</dbReference>
<keyword evidence="2 3" id="KW-0975">Bacterial flagellum</keyword>
<keyword evidence="6" id="KW-0969">Cilium</keyword>
<evidence type="ECO:0000313" key="6">
    <source>
        <dbReference type="EMBL" id="ADU66893.1"/>
    </source>
</evidence>
<feature type="domain" description="Flagellin N-terminal" evidence="4">
    <location>
        <begin position="5"/>
        <end position="141"/>
    </location>
</feature>
<comment type="function">
    <text evidence="3">Flagellin is the subunit protein which polymerizes to form the filaments of bacterial flagella.</text>
</comment>